<gene>
    <name evidence="3" type="ORF">PMH09_09195</name>
</gene>
<dbReference type="RefSeq" id="WP_283758028.1">
    <property type="nucleotide sequence ID" value="NZ_JAQOSQ010000007.1"/>
</dbReference>
<name>A0ABT7BW00_9CYAN</name>
<comment type="caution">
    <text evidence="3">The sequence shown here is derived from an EMBL/GenBank/DDBJ whole genome shotgun (WGS) entry which is preliminary data.</text>
</comment>
<reference evidence="3 4" key="1">
    <citation type="submission" date="2023-01" db="EMBL/GenBank/DDBJ databases">
        <title>Novel diversity within Roseofilum (Cyanobacteria; Desertifilaceae) from marine benthic mats with descriptions of four novel species.</title>
        <authorList>
            <person name="Wang Y."/>
            <person name="Berthold D.E."/>
            <person name="Hu J."/>
            <person name="Lefler F.W."/>
            <person name="Laughinghouse H.D. IV."/>
        </authorList>
    </citation>
    <scope>NUCLEOTIDE SEQUENCE [LARGE SCALE GENOMIC DNA]</scope>
    <source>
        <strain evidence="3 4">BLCC-M143</strain>
    </source>
</reference>
<proteinExistence type="predicted"/>
<keyword evidence="1" id="KW-0472">Membrane</keyword>
<protein>
    <submittedName>
        <fullName evidence="3">GerMN domain-containing protein</fullName>
    </submittedName>
</protein>
<keyword evidence="4" id="KW-1185">Reference proteome</keyword>
<accession>A0ABT7BW00</accession>
<keyword evidence="1" id="KW-0812">Transmembrane</keyword>
<feature type="transmembrane region" description="Helical" evidence="1">
    <location>
        <begin position="12"/>
        <end position="34"/>
    </location>
</feature>
<feature type="domain" description="GerMN" evidence="2">
    <location>
        <begin position="91"/>
        <end position="177"/>
    </location>
</feature>
<dbReference type="SMART" id="SM00909">
    <property type="entry name" value="Germane"/>
    <property type="match status" value="1"/>
</dbReference>
<dbReference type="Proteomes" id="UP001232992">
    <property type="component" value="Unassembled WGS sequence"/>
</dbReference>
<sequence length="198" mass="20915">MEHPKENQGIHIGIVIGLSALILGTGGGTAWWLIDSIQSPNTSSSILEQVKPSQTEEKGLQAYWLSDTGNSLELASTPVQTKAGGSSEELLSLALQAVLQSPEPDKLASTIPAGTQLLSVEQKSDGIYLNLSREFTEGGGSASMTGRLGQVLYTATSLEPSAPVWISVEGEPLEYLGGGGLEVQQPMTRELYDSEMAL</sequence>
<organism evidence="3 4">
    <name type="scientific">Roseofilum casamattae BLCC-M143</name>
    <dbReference type="NCBI Taxonomy" id="3022442"/>
    <lineage>
        <taxon>Bacteria</taxon>
        <taxon>Bacillati</taxon>
        <taxon>Cyanobacteriota</taxon>
        <taxon>Cyanophyceae</taxon>
        <taxon>Desertifilales</taxon>
        <taxon>Desertifilaceae</taxon>
        <taxon>Roseofilum</taxon>
        <taxon>Roseofilum casamattae</taxon>
    </lineage>
</organism>
<evidence type="ECO:0000313" key="3">
    <source>
        <dbReference type="EMBL" id="MDJ1183374.1"/>
    </source>
</evidence>
<keyword evidence="1" id="KW-1133">Transmembrane helix</keyword>
<dbReference type="Pfam" id="PF10646">
    <property type="entry name" value="Germane"/>
    <property type="match status" value="1"/>
</dbReference>
<dbReference type="EMBL" id="JAQOSQ010000007">
    <property type="protein sequence ID" value="MDJ1183374.1"/>
    <property type="molecule type" value="Genomic_DNA"/>
</dbReference>
<evidence type="ECO:0000256" key="1">
    <source>
        <dbReference type="SAM" id="Phobius"/>
    </source>
</evidence>
<evidence type="ECO:0000259" key="2">
    <source>
        <dbReference type="SMART" id="SM00909"/>
    </source>
</evidence>
<dbReference type="InterPro" id="IPR019606">
    <property type="entry name" value="GerMN"/>
</dbReference>
<evidence type="ECO:0000313" key="4">
    <source>
        <dbReference type="Proteomes" id="UP001232992"/>
    </source>
</evidence>